<protein>
    <submittedName>
        <fullName evidence="1">Uncharacterized protein</fullName>
    </submittedName>
</protein>
<organism evidence="1 2">
    <name type="scientific">Lachnoclostridium phytofermentans</name>
    <dbReference type="NCBI Taxonomy" id="66219"/>
    <lineage>
        <taxon>Bacteria</taxon>
        <taxon>Bacillati</taxon>
        <taxon>Bacillota</taxon>
        <taxon>Clostridia</taxon>
        <taxon>Lachnospirales</taxon>
        <taxon>Lachnospiraceae</taxon>
    </lineage>
</organism>
<sequence length="264" mass="30071">MIKDVPFPLDDGLDLCMALTVEKEVAYTFDILKYEMLVLNLSDKYMPHIWIEIDHPKSTILIPNSFLIQNGGKPIKKGDAILLSLAPHERGIVRFGLCISEMQREDFISVRCRAAQKEFLVFSNEVYAKIIKTVGKPCLIEQNLLFPKQIPESGVVRDIKVDYHHQKSTFLPFSKKGRKGELCCNTKLLITGVLSYSVKVKFRIGNSHYERTIEYCSGHTESIILPEGANILKPNVKLILYSTDFICIGRKLYCCAFGMLFFQP</sequence>
<reference evidence="1 2" key="1">
    <citation type="journal article" date="2018" name="Nat. Biotechnol.">
        <title>A standardized bacterial taxonomy based on genome phylogeny substantially revises the tree of life.</title>
        <authorList>
            <person name="Parks D.H."/>
            <person name="Chuvochina M."/>
            <person name="Waite D.W."/>
            <person name="Rinke C."/>
            <person name="Skarshewski A."/>
            <person name="Chaumeil P.A."/>
            <person name="Hugenholtz P."/>
        </authorList>
    </citation>
    <scope>NUCLEOTIDE SEQUENCE [LARGE SCALE GENOMIC DNA]</scope>
    <source>
        <strain evidence="1">UBA11728</strain>
    </source>
</reference>
<gene>
    <name evidence="1" type="ORF">DHW61_03580</name>
</gene>
<proteinExistence type="predicted"/>
<dbReference type="EMBL" id="DPVV01000126">
    <property type="protein sequence ID" value="HCL01487.1"/>
    <property type="molecule type" value="Genomic_DNA"/>
</dbReference>
<dbReference type="Proteomes" id="UP000262969">
    <property type="component" value="Unassembled WGS sequence"/>
</dbReference>
<dbReference type="AlphaFoldDB" id="A0A3D2X462"/>
<evidence type="ECO:0000313" key="1">
    <source>
        <dbReference type="EMBL" id="HCL01487.1"/>
    </source>
</evidence>
<name>A0A3D2X462_9FIRM</name>
<accession>A0A3D2X462</accession>
<comment type="caution">
    <text evidence="1">The sequence shown here is derived from an EMBL/GenBank/DDBJ whole genome shotgun (WGS) entry which is preliminary data.</text>
</comment>
<evidence type="ECO:0000313" key="2">
    <source>
        <dbReference type="Proteomes" id="UP000262969"/>
    </source>
</evidence>